<keyword evidence="1" id="KW-0472">Membrane</keyword>
<proteinExistence type="predicted"/>
<dbReference type="Proteomes" id="UP001157125">
    <property type="component" value="Unassembled WGS sequence"/>
</dbReference>
<accession>A0ABQ6ICQ1</accession>
<evidence type="ECO:0000313" key="2">
    <source>
        <dbReference type="EMBL" id="GMA35211.1"/>
    </source>
</evidence>
<protein>
    <recommendedName>
        <fullName evidence="4">LPXTG cell wall anchor domain-containing protein</fullName>
    </recommendedName>
</protein>
<name>A0ABQ6ICQ1_9MICO</name>
<keyword evidence="3" id="KW-1185">Reference proteome</keyword>
<feature type="transmembrane region" description="Helical" evidence="1">
    <location>
        <begin position="132"/>
        <end position="151"/>
    </location>
</feature>
<organism evidence="2 3">
    <name type="scientific">Demequina litorisediminis</name>
    <dbReference type="NCBI Taxonomy" id="1849022"/>
    <lineage>
        <taxon>Bacteria</taxon>
        <taxon>Bacillati</taxon>
        <taxon>Actinomycetota</taxon>
        <taxon>Actinomycetes</taxon>
        <taxon>Micrococcales</taxon>
        <taxon>Demequinaceae</taxon>
        <taxon>Demequina</taxon>
    </lineage>
</organism>
<reference evidence="3" key="1">
    <citation type="journal article" date="2019" name="Int. J. Syst. Evol. Microbiol.">
        <title>The Global Catalogue of Microorganisms (GCM) 10K type strain sequencing project: providing services to taxonomists for standard genome sequencing and annotation.</title>
        <authorList>
            <consortium name="The Broad Institute Genomics Platform"/>
            <consortium name="The Broad Institute Genome Sequencing Center for Infectious Disease"/>
            <person name="Wu L."/>
            <person name="Ma J."/>
        </authorList>
    </citation>
    <scope>NUCLEOTIDE SEQUENCE [LARGE SCALE GENOMIC DNA]</scope>
    <source>
        <strain evidence="3">NBRC 112299</strain>
    </source>
</reference>
<dbReference type="EMBL" id="BSUN01000001">
    <property type="protein sequence ID" value="GMA35211.1"/>
    <property type="molecule type" value="Genomic_DNA"/>
</dbReference>
<keyword evidence="1" id="KW-1133">Transmembrane helix</keyword>
<gene>
    <name evidence="2" type="ORF">GCM10025876_14150</name>
</gene>
<sequence>MTLVPTAALADNDYTGGDNPTTCDVSGAVPGGTFPCSVTGADGQEAGMSGTFSTGDEVGIAGATATVTKAVSGGSADFSISVPESDGTLSLTTYLDGEAVDSMTLAVVDGAAVPVAVDAEDLSQTGFTNMPLLVGVGLLLAAGGGAVVYAGRKARQDSTPLAP</sequence>
<evidence type="ECO:0000256" key="1">
    <source>
        <dbReference type="SAM" id="Phobius"/>
    </source>
</evidence>
<evidence type="ECO:0008006" key="4">
    <source>
        <dbReference type="Google" id="ProtNLM"/>
    </source>
</evidence>
<comment type="caution">
    <text evidence="2">The sequence shown here is derived from an EMBL/GenBank/DDBJ whole genome shotgun (WGS) entry which is preliminary data.</text>
</comment>
<keyword evidence="1" id="KW-0812">Transmembrane</keyword>
<evidence type="ECO:0000313" key="3">
    <source>
        <dbReference type="Proteomes" id="UP001157125"/>
    </source>
</evidence>